<dbReference type="EMBL" id="VUJU01002769">
    <property type="protein sequence ID" value="KAF0760163.1"/>
    <property type="molecule type" value="Genomic_DNA"/>
</dbReference>
<name>A0A6G0YRE0_APHCR</name>
<reference evidence="1 2" key="1">
    <citation type="submission" date="2019-08" db="EMBL/GenBank/DDBJ databases">
        <title>Whole genome of Aphis craccivora.</title>
        <authorList>
            <person name="Voronova N.V."/>
            <person name="Shulinski R.S."/>
            <person name="Bandarenka Y.V."/>
            <person name="Zhorov D.G."/>
            <person name="Warner D."/>
        </authorList>
    </citation>
    <scope>NUCLEOTIDE SEQUENCE [LARGE SCALE GENOMIC DNA]</scope>
    <source>
        <strain evidence="1">180601</strain>
        <tissue evidence="1">Whole Body</tissue>
    </source>
</reference>
<evidence type="ECO:0000313" key="1">
    <source>
        <dbReference type="EMBL" id="KAF0760163.1"/>
    </source>
</evidence>
<gene>
    <name evidence="1" type="ORF">FWK35_00010618</name>
</gene>
<dbReference type="OrthoDB" id="6602337at2759"/>
<protein>
    <submittedName>
        <fullName evidence="1">Uncharacterized protein</fullName>
    </submittedName>
</protein>
<sequence length="89" mass="10121">MSGSSYIELPAFIDRKRATINPQNVDQQCFKKAILVKHVTGLAVYHKKFQISKLPRYEVYPLRVVDEEKANHFDLLVTDGDGHVPVAPK</sequence>
<accession>A0A6G0YRE0</accession>
<organism evidence="1 2">
    <name type="scientific">Aphis craccivora</name>
    <name type="common">Cowpea aphid</name>
    <dbReference type="NCBI Taxonomy" id="307492"/>
    <lineage>
        <taxon>Eukaryota</taxon>
        <taxon>Metazoa</taxon>
        <taxon>Ecdysozoa</taxon>
        <taxon>Arthropoda</taxon>
        <taxon>Hexapoda</taxon>
        <taxon>Insecta</taxon>
        <taxon>Pterygota</taxon>
        <taxon>Neoptera</taxon>
        <taxon>Paraneoptera</taxon>
        <taxon>Hemiptera</taxon>
        <taxon>Sternorrhyncha</taxon>
        <taxon>Aphidomorpha</taxon>
        <taxon>Aphidoidea</taxon>
        <taxon>Aphididae</taxon>
        <taxon>Aphidini</taxon>
        <taxon>Aphis</taxon>
        <taxon>Aphis</taxon>
    </lineage>
</organism>
<evidence type="ECO:0000313" key="2">
    <source>
        <dbReference type="Proteomes" id="UP000478052"/>
    </source>
</evidence>
<dbReference type="Proteomes" id="UP000478052">
    <property type="component" value="Unassembled WGS sequence"/>
</dbReference>
<feature type="non-terminal residue" evidence="1">
    <location>
        <position position="89"/>
    </location>
</feature>
<dbReference type="AlphaFoldDB" id="A0A6G0YRE0"/>
<proteinExistence type="predicted"/>
<keyword evidence="2" id="KW-1185">Reference proteome</keyword>
<comment type="caution">
    <text evidence="1">The sequence shown here is derived from an EMBL/GenBank/DDBJ whole genome shotgun (WGS) entry which is preliminary data.</text>
</comment>